<gene>
    <name evidence="3" type="ORF">IXB28_04040</name>
</gene>
<dbReference type="RefSeq" id="WP_215617256.1">
    <property type="nucleotide sequence ID" value="NZ_JADOER010000004.1"/>
</dbReference>
<reference evidence="3 4" key="1">
    <citation type="journal article" date="2021" name="Mar. Drugs">
        <title>Genome Reduction and Secondary Metabolism of the Marine Sponge-Associated Cyanobacterium Leptothoe.</title>
        <authorList>
            <person name="Konstantinou D."/>
            <person name="Popin R.V."/>
            <person name="Fewer D.P."/>
            <person name="Sivonen K."/>
            <person name="Gkelis S."/>
        </authorList>
    </citation>
    <scope>NUCLEOTIDE SEQUENCE [LARGE SCALE GENOMIC DNA]</scope>
    <source>
        <strain evidence="3 4">TAU-MAC 1615</strain>
    </source>
</reference>
<dbReference type="Pfam" id="PF00534">
    <property type="entry name" value="Glycos_transf_1"/>
    <property type="match status" value="1"/>
</dbReference>
<organism evidence="3 4">
    <name type="scientific">Leptothoe kymatousa TAU-MAC 1615</name>
    <dbReference type="NCBI Taxonomy" id="2364775"/>
    <lineage>
        <taxon>Bacteria</taxon>
        <taxon>Bacillati</taxon>
        <taxon>Cyanobacteriota</taxon>
        <taxon>Cyanophyceae</taxon>
        <taxon>Nodosilineales</taxon>
        <taxon>Cymatolegaceae</taxon>
        <taxon>Leptothoe</taxon>
        <taxon>Leptothoe kymatousa</taxon>
    </lineage>
</organism>
<name>A0ABS5Y300_9CYAN</name>
<dbReference type="InterPro" id="IPR001296">
    <property type="entry name" value="Glyco_trans_1"/>
</dbReference>
<evidence type="ECO:0000259" key="2">
    <source>
        <dbReference type="Pfam" id="PF13439"/>
    </source>
</evidence>
<evidence type="ECO:0000313" key="3">
    <source>
        <dbReference type="EMBL" id="MBT9311365.1"/>
    </source>
</evidence>
<dbReference type="Proteomes" id="UP001196661">
    <property type="component" value="Unassembled WGS sequence"/>
</dbReference>
<dbReference type="PANTHER" id="PTHR45947:SF13">
    <property type="entry name" value="TRANSFERASE"/>
    <property type="match status" value="1"/>
</dbReference>
<feature type="domain" description="Glycosyltransferase subfamily 4-like N-terminal" evidence="2">
    <location>
        <begin position="28"/>
        <end position="207"/>
    </location>
</feature>
<dbReference type="PANTHER" id="PTHR45947">
    <property type="entry name" value="SULFOQUINOVOSYL TRANSFERASE SQD2"/>
    <property type="match status" value="1"/>
</dbReference>
<proteinExistence type="predicted"/>
<dbReference type="CDD" id="cd03801">
    <property type="entry name" value="GT4_PimA-like"/>
    <property type="match status" value="1"/>
</dbReference>
<evidence type="ECO:0000259" key="1">
    <source>
        <dbReference type="Pfam" id="PF00534"/>
    </source>
</evidence>
<sequence>MAKPLKVLMAHNYYQNSGGEDISMATEISVLKQAGHQVRLVEWQNSSISRMSRLEKLALFWQTTWNIDSNNRVYQTLKAFNADLFHGQNLFPLASPSVYNAAYRLDVPVIQHLRNFRLGCLNAYLYRQGSVCEDCIGRNPWRGLIRRCYRDSWPASASLWQMVTTHRWRRTWQHDVNAFITPSHFSANKLIEIGVPEDKLYIKPNFIADPICTEDEIAPHPQRPLFVFAGRLSEEKGVLLLLKAWCLVKEPDWQLVILGDGPDRLKLEQFCQEKQLENVSFIGRLTHDQVLERFQTASLILVPSLWYETFGRVVIEAFACGRAAMVSDLGALAELVDENTTGCKVPPGNERAWAARLQWCGNHLNELKQWGNTARSIYKHFFTPEVNYKQLMEIYTGVLRG</sequence>
<dbReference type="EMBL" id="JADOER010000004">
    <property type="protein sequence ID" value="MBT9311365.1"/>
    <property type="molecule type" value="Genomic_DNA"/>
</dbReference>
<feature type="domain" description="Glycosyl transferase family 1" evidence="1">
    <location>
        <begin position="221"/>
        <end position="375"/>
    </location>
</feature>
<dbReference type="SUPFAM" id="SSF53756">
    <property type="entry name" value="UDP-Glycosyltransferase/glycogen phosphorylase"/>
    <property type="match status" value="1"/>
</dbReference>
<dbReference type="InterPro" id="IPR028098">
    <property type="entry name" value="Glyco_trans_4-like_N"/>
</dbReference>
<dbReference type="Pfam" id="PF13439">
    <property type="entry name" value="Glyco_transf_4"/>
    <property type="match status" value="1"/>
</dbReference>
<dbReference type="Gene3D" id="3.40.50.2000">
    <property type="entry name" value="Glycogen Phosphorylase B"/>
    <property type="match status" value="2"/>
</dbReference>
<protein>
    <submittedName>
        <fullName evidence="3">Glycosyltransferase family 4 protein</fullName>
    </submittedName>
</protein>
<keyword evidence="4" id="KW-1185">Reference proteome</keyword>
<comment type="caution">
    <text evidence="3">The sequence shown here is derived from an EMBL/GenBank/DDBJ whole genome shotgun (WGS) entry which is preliminary data.</text>
</comment>
<evidence type="ECO:0000313" key="4">
    <source>
        <dbReference type="Proteomes" id="UP001196661"/>
    </source>
</evidence>
<dbReference type="InterPro" id="IPR050194">
    <property type="entry name" value="Glycosyltransferase_grp1"/>
</dbReference>
<accession>A0ABS5Y300</accession>